<evidence type="ECO:0000313" key="2">
    <source>
        <dbReference type="EMBL" id="GBO26705.1"/>
    </source>
</evidence>
<protein>
    <recommendedName>
        <fullName evidence="1">J domain-containing protein</fullName>
    </recommendedName>
</protein>
<keyword evidence="3" id="KW-1185">Reference proteome</keyword>
<evidence type="ECO:0000313" key="3">
    <source>
        <dbReference type="Proteomes" id="UP000499080"/>
    </source>
</evidence>
<gene>
    <name evidence="2" type="ORF">AVEN_226383_1</name>
</gene>
<dbReference type="EMBL" id="BGPR01049695">
    <property type="protein sequence ID" value="GBO26705.1"/>
    <property type="molecule type" value="Genomic_DNA"/>
</dbReference>
<sequence>MSVATPEEITNAYRRLSRLYHPDKHRDPDQKKNAEILFNKTKIAYEVLSDPHQRAIYD</sequence>
<organism evidence="2 3">
    <name type="scientific">Araneus ventricosus</name>
    <name type="common">Orbweaver spider</name>
    <name type="synonym">Epeira ventricosa</name>
    <dbReference type="NCBI Taxonomy" id="182803"/>
    <lineage>
        <taxon>Eukaryota</taxon>
        <taxon>Metazoa</taxon>
        <taxon>Ecdysozoa</taxon>
        <taxon>Arthropoda</taxon>
        <taxon>Chelicerata</taxon>
        <taxon>Arachnida</taxon>
        <taxon>Araneae</taxon>
        <taxon>Araneomorphae</taxon>
        <taxon>Entelegynae</taxon>
        <taxon>Araneoidea</taxon>
        <taxon>Araneidae</taxon>
        <taxon>Araneus</taxon>
    </lineage>
</organism>
<dbReference type="CDD" id="cd06257">
    <property type="entry name" value="DnaJ"/>
    <property type="match status" value="1"/>
</dbReference>
<dbReference type="PANTHER" id="PTHR44157:SF1">
    <property type="entry name" value="DNAJ HOMOLOG SUBFAMILY C MEMBER 11"/>
    <property type="match status" value="1"/>
</dbReference>
<dbReference type="Gene3D" id="1.10.287.110">
    <property type="entry name" value="DnaJ domain"/>
    <property type="match status" value="1"/>
</dbReference>
<dbReference type="InterPro" id="IPR001623">
    <property type="entry name" value="DnaJ_domain"/>
</dbReference>
<name>A0A4Y2VN26_ARAVE</name>
<accession>A0A4Y2VN26</accession>
<feature type="non-terminal residue" evidence="2">
    <location>
        <position position="58"/>
    </location>
</feature>
<dbReference type="PRINTS" id="PR00625">
    <property type="entry name" value="JDOMAIN"/>
</dbReference>
<dbReference type="InterPro" id="IPR036869">
    <property type="entry name" value="J_dom_sf"/>
</dbReference>
<dbReference type="SUPFAM" id="SSF46565">
    <property type="entry name" value="Chaperone J-domain"/>
    <property type="match status" value="1"/>
</dbReference>
<dbReference type="PANTHER" id="PTHR44157">
    <property type="entry name" value="DNAJ HOMOLOG SUBFAMILY C MEMBER 11"/>
    <property type="match status" value="1"/>
</dbReference>
<dbReference type="SMART" id="SM00271">
    <property type="entry name" value="DnaJ"/>
    <property type="match status" value="1"/>
</dbReference>
<dbReference type="AlphaFoldDB" id="A0A4Y2VN26"/>
<feature type="domain" description="J" evidence="1">
    <location>
        <begin position="1"/>
        <end position="58"/>
    </location>
</feature>
<evidence type="ECO:0000259" key="1">
    <source>
        <dbReference type="PROSITE" id="PS50076"/>
    </source>
</evidence>
<comment type="caution">
    <text evidence="2">The sequence shown here is derived from an EMBL/GenBank/DDBJ whole genome shotgun (WGS) entry which is preliminary data.</text>
</comment>
<dbReference type="GO" id="GO:0005739">
    <property type="term" value="C:mitochondrion"/>
    <property type="evidence" value="ECO:0007669"/>
    <property type="project" value="GOC"/>
</dbReference>
<dbReference type="InterPro" id="IPR052243">
    <property type="entry name" value="Mito_inner_membrane_organizer"/>
</dbReference>
<dbReference type="OrthoDB" id="6433607at2759"/>
<dbReference type="Pfam" id="PF00226">
    <property type="entry name" value="DnaJ"/>
    <property type="match status" value="1"/>
</dbReference>
<dbReference type="PROSITE" id="PS50076">
    <property type="entry name" value="DNAJ_2"/>
    <property type="match status" value="1"/>
</dbReference>
<proteinExistence type="predicted"/>
<reference evidence="2 3" key="1">
    <citation type="journal article" date="2019" name="Sci. Rep.">
        <title>Orb-weaving spider Araneus ventricosus genome elucidates the spidroin gene catalogue.</title>
        <authorList>
            <person name="Kono N."/>
            <person name="Nakamura H."/>
            <person name="Ohtoshi R."/>
            <person name="Moran D.A.P."/>
            <person name="Shinohara A."/>
            <person name="Yoshida Y."/>
            <person name="Fujiwara M."/>
            <person name="Mori M."/>
            <person name="Tomita M."/>
            <person name="Arakawa K."/>
        </authorList>
    </citation>
    <scope>NUCLEOTIDE SEQUENCE [LARGE SCALE GENOMIC DNA]</scope>
</reference>
<dbReference type="GO" id="GO:0042407">
    <property type="term" value="P:cristae formation"/>
    <property type="evidence" value="ECO:0007669"/>
    <property type="project" value="TreeGrafter"/>
</dbReference>
<dbReference type="Proteomes" id="UP000499080">
    <property type="component" value="Unassembled WGS sequence"/>
</dbReference>